<keyword evidence="1" id="KW-1133">Transmembrane helix</keyword>
<keyword evidence="1" id="KW-0472">Membrane</keyword>
<reference evidence="2 3" key="1">
    <citation type="submission" date="2016-11" db="EMBL/GenBank/DDBJ databases">
        <authorList>
            <person name="Jaros S."/>
            <person name="Januszkiewicz K."/>
            <person name="Wedrychowicz H."/>
        </authorList>
    </citation>
    <scope>NUCLEOTIDE SEQUENCE [LARGE SCALE GENOMIC DNA]</scope>
    <source>
        <strain evidence="2 3">DSM 24574</strain>
    </source>
</reference>
<evidence type="ECO:0008006" key="4">
    <source>
        <dbReference type="Google" id="ProtNLM"/>
    </source>
</evidence>
<dbReference type="Proteomes" id="UP000184212">
    <property type="component" value="Unassembled WGS sequence"/>
</dbReference>
<evidence type="ECO:0000313" key="3">
    <source>
        <dbReference type="Proteomes" id="UP000184212"/>
    </source>
</evidence>
<feature type="transmembrane region" description="Helical" evidence="1">
    <location>
        <begin position="194"/>
        <end position="217"/>
    </location>
</feature>
<evidence type="ECO:0000313" key="2">
    <source>
        <dbReference type="EMBL" id="SHG70664.1"/>
    </source>
</evidence>
<dbReference type="AlphaFoldDB" id="A0A1M5LZZ2"/>
<proteinExistence type="predicted"/>
<gene>
    <name evidence="2" type="ORF">SAMN04488109_1491</name>
</gene>
<keyword evidence="1" id="KW-0812">Transmembrane</keyword>
<dbReference type="OrthoDB" id="1492927at2"/>
<organism evidence="2 3">
    <name type="scientific">Chryseolinea serpens</name>
    <dbReference type="NCBI Taxonomy" id="947013"/>
    <lineage>
        <taxon>Bacteria</taxon>
        <taxon>Pseudomonadati</taxon>
        <taxon>Bacteroidota</taxon>
        <taxon>Cytophagia</taxon>
        <taxon>Cytophagales</taxon>
        <taxon>Fulvivirgaceae</taxon>
        <taxon>Chryseolinea</taxon>
    </lineage>
</organism>
<dbReference type="EMBL" id="FQWQ01000001">
    <property type="protein sequence ID" value="SHG70664.1"/>
    <property type="molecule type" value="Genomic_DNA"/>
</dbReference>
<feature type="transmembrane region" description="Helical" evidence="1">
    <location>
        <begin position="59"/>
        <end position="79"/>
    </location>
</feature>
<sequence length="244" mass="26937">MIAQMFVATTSSYRSAGRAAMISGILGLMAYGFLLAAVLTREAWVVSNFGYIMFRAHDVAVILQFIFMIPVLYGIQKLSQKQGAGIRRASLNVGIGALLFTALFLLLGIVKIFSDGHYLLPVMVLGVWLMIANGRLVDALPRPLCWFGMIIGLGLVAFGSFFPAYAIFVDIVILRVPPVDMATYPEPPMNFANMFIHKIIWIGSIAGVAPLPVWTMLVGRYLLREDRSVLQVEEVQSNYNTTIL</sequence>
<dbReference type="RefSeq" id="WP_143164800.1">
    <property type="nucleotide sequence ID" value="NZ_FQWQ01000001.1"/>
</dbReference>
<feature type="transmembrane region" description="Helical" evidence="1">
    <location>
        <begin position="144"/>
        <end position="174"/>
    </location>
</feature>
<protein>
    <recommendedName>
        <fullName evidence="4">Cytochrome C and Quinol oxidase polypeptide I</fullName>
    </recommendedName>
</protein>
<feature type="transmembrane region" description="Helical" evidence="1">
    <location>
        <begin position="20"/>
        <end position="39"/>
    </location>
</feature>
<feature type="transmembrane region" description="Helical" evidence="1">
    <location>
        <begin position="91"/>
        <end position="112"/>
    </location>
</feature>
<accession>A0A1M5LZZ2</accession>
<name>A0A1M5LZZ2_9BACT</name>
<dbReference type="STRING" id="947013.SAMN04488109_1491"/>
<keyword evidence="3" id="KW-1185">Reference proteome</keyword>
<feature type="transmembrane region" description="Helical" evidence="1">
    <location>
        <begin position="118"/>
        <end position="137"/>
    </location>
</feature>
<evidence type="ECO:0000256" key="1">
    <source>
        <dbReference type="SAM" id="Phobius"/>
    </source>
</evidence>